<name>A0ABR1KFH7_9PEZI</name>
<dbReference type="PANTHER" id="PTHR46910">
    <property type="entry name" value="TRANSCRIPTION FACTOR PDR1"/>
    <property type="match status" value="1"/>
</dbReference>
<keyword evidence="9" id="KW-1185">Reference proteome</keyword>
<accession>A0ABR1KFH7</accession>
<feature type="region of interest" description="Disordered" evidence="6">
    <location>
        <begin position="70"/>
        <end position="100"/>
    </location>
</feature>
<keyword evidence="3" id="KW-0238">DNA-binding</keyword>
<keyword evidence="5" id="KW-0175">Coiled coil</keyword>
<dbReference type="EMBL" id="JBBPHU010000009">
    <property type="protein sequence ID" value="KAK7513799.1"/>
    <property type="molecule type" value="Genomic_DNA"/>
</dbReference>
<protein>
    <recommendedName>
        <fullName evidence="7">Zn(2)-C6 fungal-type domain-containing protein</fullName>
    </recommendedName>
</protein>
<dbReference type="CDD" id="cd00067">
    <property type="entry name" value="GAL4"/>
    <property type="match status" value="1"/>
</dbReference>
<proteinExistence type="predicted"/>
<dbReference type="PROSITE" id="PS00463">
    <property type="entry name" value="ZN2_CY6_FUNGAL_1"/>
    <property type="match status" value="1"/>
</dbReference>
<feature type="compositionally biased region" description="Polar residues" evidence="6">
    <location>
        <begin position="194"/>
        <end position="216"/>
    </location>
</feature>
<gene>
    <name evidence="8" type="ORF">IWZ03DRAFT_444285</name>
</gene>
<dbReference type="PANTHER" id="PTHR46910:SF3">
    <property type="entry name" value="HALOTOLERANCE PROTEIN 9-RELATED"/>
    <property type="match status" value="1"/>
</dbReference>
<feature type="region of interest" description="Disordered" evidence="6">
    <location>
        <begin position="194"/>
        <end position="227"/>
    </location>
</feature>
<dbReference type="Gene3D" id="4.10.240.10">
    <property type="entry name" value="Zn(2)-C6 fungal-type DNA-binding domain"/>
    <property type="match status" value="1"/>
</dbReference>
<dbReference type="PROSITE" id="PS50048">
    <property type="entry name" value="ZN2_CY6_FUNGAL_2"/>
    <property type="match status" value="1"/>
</dbReference>
<evidence type="ECO:0000256" key="5">
    <source>
        <dbReference type="SAM" id="Coils"/>
    </source>
</evidence>
<dbReference type="Pfam" id="PF00172">
    <property type="entry name" value="Zn_clus"/>
    <property type="match status" value="1"/>
</dbReference>
<evidence type="ECO:0000256" key="4">
    <source>
        <dbReference type="ARBA" id="ARBA00023242"/>
    </source>
</evidence>
<dbReference type="InterPro" id="IPR036864">
    <property type="entry name" value="Zn2-C6_fun-type_DNA-bd_sf"/>
</dbReference>
<evidence type="ECO:0000313" key="8">
    <source>
        <dbReference type="EMBL" id="KAK7513799.1"/>
    </source>
</evidence>
<keyword evidence="2" id="KW-0479">Metal-binding</keyword>
<dbReference type="CDD" id="cd12148">
    <property type="entry name" value="fungal_TF_MHR"/>
    <property type="match status" value="1"/>
</dbReference>
<feature type="compositionally biased region" description="Low complexity" evidence="6">
    <location>
        <begin position="678"/>
        <end position="706"/>
    </location>
</feature>
<feature type="non-terminal residue" evidence="8">
    <location>
        <position position="1"/>
    </location>
</feature>
<feature type="domain" description="Zn(2)-C6 fungal-type" evidence="7">
    <location>
        <begin position="109"/>
        <end position="139"/>
    </location>
</feature>
<dbReference type="InterPro" id="IPR050987">
    <property type="entry name" value="AtrR-like"/>
</dbReference>
<reference evidence="8 9" key="1">
    <citation type="submission" date="2024-04" db="EMBL/GenBank/DDBJ databases">
        <title>Phyllosticta paracitricarpa is synonymous to the EU quarantine fungus P. citricarpa based on phylogenomic analyses.</title>
        <authorList>
            <consortium name="Lawrence Berkeley National Laboratory"/>
            <person name="Van Ingen-Buijs V.A."/>
            <person name="Van Westerhoven A.C."/>
            <person name="Haridas S."/>
            <person name="Skiadas P."/>
            <person name="Martin F."/>
            <person name="Groenewald J.Z."/>
            <person name="Crous P.W."/>
            <person name="Seidl M.F."/>
        </authorList>
    </citation>
    <scope>NUCLEOTIDE SEQUENCE [LARGE SCALE GENOMIC DNA]</scope>
    <source>
        <strain evidence="8 9">CBS 123371</strain>
    </source>
</reference>
<evidence type="ECO:0000256" key="3">
    <source>
        <dbReference type="ARBA" id="ARBA00023125"/>
    </source>
</evidence>
<keyword evidence="4" id="KW-0539">Nucleus</keyword>
<sequence>ASLIPSIPGSSQREFSRFTPNFEISYKTLRTVAAHLLALFRDVQRTTDPIPWRTPDSLISLDSNMSKLHYRPLLPNQDGPSKGPDGGNLGRGFYPRPRKSRQGTLVVAACGACRHRKSKCDGGRPQCQQCKSKDTECIYDTPPNETRTGALKARNEELQQEVASMKKVLDMLRSRPTMEAEDLLKRLRAGDNFQSLSGPAATEQSSGSVSNHSADQVDTPGPMDLDHDFSPGGMDAELAGAEFTLATDDTKQLPTVRPIPPLHLPDAQECKRAVIAFFKYSGSLFHVFTLQQGIDDFNQVYGEGREPSRVALCELFSIAAIGSQHLAPNIESDTCDMFFNLARLYFEDIIYESPLNGMRVSALLGMWNIMSKDPVALNYNQSANPSKETGIRLAEKDYIAGEIRPIELDEASWMDYKRVFNTLLFLESWISTTMESLEQSRRSDVLFRQTNIARSGDQYQLVQTEIARCAILGAQVLRMLWSFRYNSFSVVESMIQDLEQWYAGLPETIKVSSHNANHHHHHPANGLGMRIITSFLHLIYYGNIILLCRRFLTHEPSAGSVHAEQFRELRSRYSKQAVSAALEASRIMRSFGEVLGTHDRCWLVISQAYSSCTVLLFAVAECLVQDQAANDYLDAAEVCFDTLTRSAKGDQVARLLQARVAPLYDFWKNAVIGSGTATTARTSSSNRGTSSPRAMYSSRSSSSSSSETRVAADVDAPFAELVRLIQQPFVEGGEVAGFEAWGSGVATNVAPSWRLRQGTCQCSFEWKLAAVIPFNWVYDENALKS</sequence>
<evidence type="ECO:0000259" key="7">
    <source>
        <dbReference type="PROSITE" id="PS50048"/>
    </source>
</evidence>
<organism evidence="8 9">
    <name type="scientific">Phyllosticta citriasiana</name>
    <dbReference type="NCBI Taxonomy" id="595635"/>
    <lineage>
        <taxon>Eukaryota</taxon>
        <taxon>Fungi</taxon>
        <taxon>Dikarya</taxon>
        <taxon>Ascomycota</taxon>
        <taxon>Pezizomycotina</taxon>
        <taxon>Dothideomycetes</taxon>
        <taxon>Dothideomycetes incertae sedis</taxon>
        <taxon>Botryosphaeriales</taxon>
        <taxon>Phyllostictaceae</taxon>
        <taxon>Phyllosticta</taxon>
    </lineage>
</organism>
<feature type="coiled-coil region" evidence="5">
    <location>
        <begin position="148"/>
        <end position="175"/>
    </location>
</feature>
<dbReference type="SUPFAM" id="SSF57701">
    <property type="entry name" value="Zn2/Cys6 DNA-binding domain"/>
    <property type="match status" value="1"/>
</dbReference>
<dbReference type="InterPro" id="IPR001138">
    <property type="entry name" value="Zn2Cys6_DnaBD"/>
</dbReference>
<evidence type="ECO:0000256" key="1">
    <source>
        <dbReference type="ARBA" id="ARBA00004123"/>
    </source>
</evidence>
<dbReference type="Proteomes" id="UP001363622">
    <property type="component" value="Unassembled WGS sequence"/>
</dbReference>
<comment type="caution">
    <text evidence="8">The sequence shown here is derived from an EMBL/GenBank/DDBJ whole genome shotgun (WGS) entry which is preliminary data.</text>
</comment>
<evidence type="ECO:0000256" key="2">
    <source>
        <dbReference type="ARBA" id="ARBA00022723"/>
    </source>
</evidence>
<comment type="subcellular location">
    <subcellularLocation>
        <location evidence="1">Nucleus</location>
    </subcellularLocation>
</comment>
<feature type="region of interest" description="Disordered" evidence="6">
    <location>
        <begin position="678"/>
        <end position="708"/>
    </location>
</feature>
<evidence type="ECO:0000256" key="6">
    <source>
        <dbReference type="SAM" id="MobiDB-lite"/>
    </source>
</evidence>
<dbReference type="SMART" id="SM00066">
    <property type="entry name" value="GAL4"/>
    <property type="match status" value="1"/>
</dbReference>
<evidence type="ECO:0000313" key="9">
    <source>
        <dbReference type="Proteomes" id="UP001363622"/>
    </source>
</evidence>